<keyword evidence="3" id="KW-1185">Reference proteome</keyword>
<protein>
    <submittedName>
        <fullName evidence="2">Cyp2m1: Cytochrome protein</fullName>
    </submittedName>
</protein>
<evidence type="ECO:0000256" key="1">
    <source>
        <dbReference type="SAM" id="Phobius"/>
    </source>
</evidence>
<evidence type="ECO:0000313" key="2">
    <source>
        <dbReference type="EMBL" id="KAK9406803.1"/>
    </source>
</evidence>
<comment type="caution">
    <text evidence="2">The sequence shown here is derived from an EMBL/GenBank/DDBJ whole genome shotgun (WGS) entry which is preliminary data.</text>
</comment>
<keyword evidence="1" id="KW-0812">Transmembrane</keyword>
<gene>
    <name evidence="2" type="ORF">NXF25_005577</name>
</gene>
<keyword evidence="1" id="KW-1133">Transmembrane helix</keyword>
<evidence type="ECO:0000313" key="3">
    <source>
        <dbReference type="Proteomes" id="UP001474421"/>
    </source>
</evidence>
<dbReference type="Proteomes" id="UP001474421">
    <property type="component" value="Unassembled WGS sequence"/>
</dbReference>
<feature type="transmembrane region" description="Helical" evidence="1">
    <location>
        <begin position="6"/>
        <end position="23"/>
    </location>
</feature>
<keyword evidence="1" id="KW-0472">Membrane</keyword>
<name>A0AAW1BZ45_CROAD</name>
<organism evidence="2 3">
    <name type="scientific">Crotalus adamanteus</name>
    <name type="common">Eastern diamondback rattlesnake</name>
    <dbReference type="NCBI Taxonomy" id="8729"/>
    <lineage>
        <taxon>Eukaryota</taxon>
        <taxon>Metazoa</taxon>
        <taxon>Chordata</taxon>
        <taxon>Craniata</taxon>
        <taxon>Vertebrata</taxon>
        <taxon>Euteleostomi</taxon>
        <taxon>Lepidosauria</taxon>
        <taxon>Squamata</taxon>
        <taxon>Bifurcata</taxon>
        <taxon>Unidentata</taxon>
        <taxon>Episquamata</taxon>
        <taxon>Toxicofera</taxon>
        <taxon>Serpentes</taxon>
        <taxon>Colubroidea</taxon>
        <taxon>Viperidae</taxon>
        <taxon>Crotalinae</taxon>
        <taxon>Crotalus</taxon>
    </lineage>
</organism>
<proteinExistence type="predicted"/>
<dbReference type="EMBL" id="JAOTOJ010000002">
    <property type="protein sequence ID" value="KAK9406803.1"/>
    <property type="molecule type" value="Genomic_DNA"/>
</dbReference>
<reference evidence="2 3" key="1">
    <citation type="journal article" date="2024" name="Proc. Natl. Acad. Sci. U.S.A.">
        <title>The genetic regulatory architecture and epigenomic basis for age-related changes in rattlesnake venom.</title>
        <authorList>
            <person name="Hogan M.P."/>
            <person name="Holding M.L."/>
            <person name="Nystrom G.S."/>
            <person name="Colston T.J."/>
            <person name="Bartlett D.A."/>
            <person name="Mason A.J."/>
            <person name="Ellsworth S.A."/>
            <person name="Rautsaw R.M."/>
            <person name="Lawrence K.C."/>
            <person name="Strickland J.L."/>
            <person name="He B."/>
            <person name="Fraser P."/>
            <person name="Margres M.J."/>
            <person name="Gilbert D.M."/>
            <person name="Gibbs H.L."/>
            <person name="Parkinson C.L."/>
            <person name="Rokyta D.R."/>
        </authorList>
    </citation>
    <scope>NUCLEOTIDE SEQUENCE [LARGE SCALE GENOMIC DNA]</scope>
    <source>
        <strain evidence="2">DRR0105</strain>
    </source>
</reference>
<dbReference type="AlphaFoldDB" id="A0AAW1BZ45"/>
<sequence length="69" mass="8287">MQLELIPGTIILFILFLLMFWAFRFKQERVRFPPGPPPWFLLGNLLQKDVLPLFKNYQKVRQSLIRLLS</sequence>
<accession>A0AAW1BZ45</accession>